<organism evidence="9 10">
    <name type="scientific">Hyaloperonospora arabidopsidis (strain Emoy2)</name>
    <name type="common">Downy mildew agent</name>
    <name type="synonym">Peronospora arabidopsidis</name>
    <dbReference type="NCBI Taxonomy" id="559515"/>
    <lineage>
        <taxon>Eukaryota</taxon>
        <taxon>Sar</taxon>
        <taxon>Stramenopiles</taxon>
        <taxon>Oomycota</taxon>
        <taxon>Peronosporomycetes</taxon>
        <taxon>Peronosporales</taxon>
        <taxon>Peronosporaceae</taxon>
        <taxon>Hyaloperonospora</taxon>
    </lineage>
</organism>
<dbReference type="PROSITE" id="PS50157">
    <property type="entry name" value="ZINC_FINGER_C2H2_2"/>
    <property type="match status" value="3"/>
</dbReference>
<evidence type="ECO:0000313" key="9">
    <source>
        <dbReference type="EnsemblProtists" id="HpaP802957"/>
    </source>
</evidence>
<evidence type="ECO:0000256" key="7">
    <source>
        <dbReference type="SAM" id="MobiDB-lite"/>
    </source>
</evidence>
<keyword evidence="4" id="KW-0862">Zinc</keyword>
<name>M4B9J7_HYAAE</name>
<proteinExistence type="predicted"/>
<feature type="region of interest" description="Disordered" evidence="7">
    <location>
        <begin position="1"/>
        <end position="25"/>
    </location>
</feature>
<evidence type="ECO:0000313" key="10">
    <source>
        <dbReference type="Proteomes" id="UP000011713"/>
    </source>
</evidence>
<dbReference type="FunFam" id="3.30.160.60:FF:000072">
    <property type="entry name" value="zinc finger protein 143 isoform X1"/>
    <property type="match status" value="2"/>
</dbReference>
<feature type="domain" description="C2H2-type" evidence="8">
    <location>
        <begin position="165"/>
        <end position="194"/>
    </location>
</feature>
<dbReference type="InterPro" id="IPR036236">
    <property type="entry name" value="Znf_C2H2_sf"/>
</dbReference>
<accession>M4B9J7</accession>
<dbReference type="GO" id="GO:0005667">
    <property type="term" value="C:transcription regulator complex"/>
    <property type="evidence" value="ECO:0007669"/>
    <property type="project" value="TreeGrafter"/>
</dbReference>
<dbReference type="EMBL" id="JH598031">
    <property type="status" value="NOT_ANNOTATED_CDS"/>
    <property type="molecule type" value="Genomic_DNA"/>
</dbReference>
<feature type="region of interest" description="Disordered" evidence="7">
    <location>
        <begin position="467"/>
        <end position="497"/>
    </location>
</feature>
<keyword evidence="2" id="KW-0677">Repeat</keyword>
<keyword evidence="10" id="KW-1185">Reference proteome</keyword>
<dbReference type="Pfam" id="PF00096">
    <property type="entry name" value="zf-C2H2"/>
    <property type="match status" value="2"/>
</dbReference>
<dbReference type="OMA" id="PMMMHKE"/>
<evidence type="ECO:0000256" key="3">
    <source>
        <dbReference type="ARBA" id="ARBA00022771"/>
    </source>
</evidence>
<dbReference type="STRING" id="559515.M4B9J7"/>
<dbReference type="PROSITE" id="PS00028">
    <property type="entry name" value="ZINC_FINGER_C2H2_1"/>
    <property type="match status" value="4"/>
</dbReference>
<dbReference type="VEuPathDB" id="FungiDB:HpaG802957"/>
<feature type="compositionally biased region" description="Polar residues" evidence="7">
    <location>
        <begin position="475"/>
        <end position="489"/>
    </location>
</feature>
<evidence type="ECO:0000256" key="2">
    <source>
        <dbReference type="ARBA" id="ARBA00022737"/>
    </source>
</evidence>
<keyword evidence="1" id="KW-0479">Metal-binding</keyword>
<dbReference type="InParanoid" id="M4B9J7"/>
<dbReference type="SMART" id="SM00355">
    <property type="entry name" value="ZnF_C2H2"/>
    <property type="match status" value="4"/>
</dbReference>
<evidence type="ECO:0000256" key="5">
    <source>
        <dbReference type="ARBA" id="ARBA00023242"/>
    </source>
</evidence>
<evidence type="ECO:0000256" key="1">
    <source>
        <dbReference type="ARBA" id="ARBA00022723"/>
    </source>
</evidence>
<reference evidence="9" key="2">
    <citation type="submission" date="2015-06" db="UniProtKB">
        <authorList>
            <consortium name="EnsemblProtists"/>
        </authorList>
    </citation>
    <scope>IDENTIFICATION</scope>
    <source>
        <strain evidence="9">Emoy2</strain>
    </source>
</reference>
<keyword evidence="5" id="KW-0539">Nucleus</keyword>
<dbReference type="GO" id="GO:0000978">
    <property type="term" value="F:RNA polymerase II cis-regulatory region sequence-specific DNA binding"/>
    <property type="evidence" value="ECO:0007669"/>
    <property type="project" value="TreeGrafter"/>
</dbReference>
<dbReference type="GO" id="GO:0000785">
    <property type="term" value="C:chromatin"/>
    <property type="evidence" value="ECO:0007669"/>
    <property type="project" value="TreeGrafter"/>
</dbReference>
<reference evidence="10" key="1">
    <citation type="journal article" date="2010" name="Science">
        <title>Signatures of adaptation to obligate biotrophy in the Hyaloperonospora arabidopsidis genome.</title>
        <authorList>
            <person name="Baxter L."/>
            <person name="Tripathy S."/>
            <person name="Ishaque N."/>
            <person name="Boot N."/>
            <person name="Cabral A."/>
            <person name="Kemen E."/>
            <person name="Thines M."/>
            <person name="Ah-Fong A."/>
            <person name="Anderson R."/>
            <person name="Badejoko W."/>
            <person name="Bittner-Eddy P."/>
            <person name="Boore J.L."/>
            <person name="Chibucos M.C."/>
            <person name="Coates M."/>
            <person name="Dehal P."/>
            <person name="Delehaunty K."/>
            <person name="Dong S."/>
            <person name="Downton P."/>
            <person name="Dumas B."/>
            <person name="Fabro G."/>
            <person name="Fronick C."/>
            <person name="Fuerstenberg S.I."/>
            <person name="Fulton L."/>
            <person name="Gaulin E."/>
            <person name="Govers F."/>
            <person name="Hughes L."/>
            <person name="Humphray S."/>
            <person name="Jiang R.H."/>
            <person name="Judelson H."/>
            <person name="Kamoun S."/>
            <person name="Kyung K."/>
            <person name="Meijer H."/>
            <person name="Minx P."/>
            <person name="Morris P."/>
            <person name="Nelson J."/>
            <person name="Phuntumart V."/>
            <person name="Qutob D."/>
            <person name="Rehmany A."/>
            <person name="Rougon-Cardoso A."/>
            <person name="Ryden P."/>
            <person name="Torto-Alalibo T."/>
            <person name="Studholme D."/>
            <person name="Wang Y."/>
            <person name="Win J."/>
            <person name="Wood J."/>
            <person name="Clifton S.W."/>
            <person name="Rogers J."/>
            <person name="Van den Ackerveken G."/>
            <person name="Jones J.D."/>
            <person name="McDowell J.M."/>
            <person name="Beynon J."/>
            <person name="Tyler B.M."/>
        </authorList>
    </citation>
    <scope>NUCLEOTIDE SEQUENCE [LARGE SCALE GENOMIC DNA]</scope>
    <source>
        <strain evidence="10">Emoy2</strain>
    </source>
</reference>
<dbReference type="SUPFAM" id="SSF57667">
    <property type="entry name" value="beta-beta-alpha zinc fingers"/>
    <property type="match status" value="2"/>
</dbReference>
<dbReference type="EnsemblProtists" id="HpaT802957">
    <property type="protein sequence ID" value="HpaP802957"/>
    <property type="gene ID" value="HpaG802957"/>
</dbReference>
<feature type="domain" description="C2H2-type" evidence="8">
    <location>
        <begin position="105"/>
        <end position="134"/>
    </location>
</feature>
<dbReference type="HOGENOM" id="CLU_036148_0_0_1"/>
<dbReference type="GO" id="GO:0008270">
    <property type="term" value="F:zinc ion binding"/>
    <property type="evidence" value="ECO:0007669"/>
    <property type="project" value="UniProtKB-KW"/>
</dbReference>
<sequence length="511" mass="57713">MRMRMTSPLATERSTDPVVSTPRKPVFPPEFHRMDGQEKTSAFVAMSHLAHLPVSSSTCQTWKSRNINSTLVPSCISTCRGHAKLPMEIVLQATSPKQHLKRNRFVCPEVHCDKHFPRSFALRRHMRIHTGTKPYACDYHGCLQRFNTSGNLSRHKRIHSGERPYPCDFKTCNKRFNTSTKLKRHLRIHFPDGQNLFRCTEHACAWACDNYKEYVQHQKLHRSVDESCSDAINEPIVTTNDISSDDVRFKQDKTTCSKSAPITVVQSRPESRTVENSVEMSLLAVHEDSYEHICDRMYAGMAAIDSSTTQRMMQESMPHQIEDSSICRMGRTSVLRHKSFLEDLTSSQSVLRLPFPTSAIPSETTGMYGSSFLRSSLPPAPTLAHRCYDSAVPSRQVEMATSSNPNYTLVSTYDFIQGPCSSNRHGGETDVHASSYQPTSTTTTTFMAMSEQQYTQDVGQEIMDRQYARSAPHSGRQQPSLRSQPSYSRNPVPPDFTGEELSAVLELVKDS</sequence>
<dbReference type="Gene3D" id="3.30.160.60">
    <property type="entry name" value="Classic Zinc Finger"/>
    <property type="match status" value="3"/>
</dbReference>
<dbReference type="Proteomes" id="UP000011713">
    <property type="component" value="Unassembled WGS sequence"/>
</dbReference>
<evidence type="ECO:0000259" key="8">
    <source>
        <dbReference type="PROSITE" id="PS50157"/>
    </source>
</evidence>
<dbReference type="GO" id="GO:0031519">
    <property type="term" value="C:PcG protein complex"/>
    <property type="evidence" value="ECO:0007669"/>
    <property type="project" value="TreeGrafter"/>
</dbReference>
<evidence type="ECO:0000256" key="6">
    <source>
        <dbReference type="PROSITE-ProRule" id="PRU00042"/>
    </source>
</evidence>
<evidence type="ECO:0000256" key="4">
    <source>
        <dbReference type="ARBA" id="ARBA00022833"/>
    </source>
</evidence>
<dbReference type="eggNOG" id="KOG1721">
    <property type="taxonomic scope" value="Eukaryota"/>
</dbReference>
<feature type="domain" description="C2H2-type" evidence="8">
    <location>
        <begin position="135"/>
        <end position="164"/>
    </location>
</feature>
<dbReference type="PANTHER" id="PTHR14003:SF23">
    <property type="entry name" value="ZINC FINGER PROTEIN 143"/>
    <property type="match status" value="1"/>
</dbReference>
<dbReference type="AlphaFoldDB" id="M4B9J7"/>
<keyword evidence="3 6" id="KW-0863">Zinc-finger</keyword>
<dbReference type="FunFam" id="3.30.160.60:FF:000125">
    <property type="entry name" value="Putative zinc finger protein 143"/>
    <property type="match status" value="1"/>
</dbReference>
<dbReference type="GO" id="GO:0000981">
    <property type="term" value="F:DNA-binding transcription factor activity, RNA polymerase II-specific"/>
    <property type="evidence" value="ECO:0007669"/>
    <property type="project" value="TreeGrafter"/>
</dbReference>
<dbReference type="InterPro" id="IPR013087">
    <property type="entry name" value="Znf_C2H2_type"/>
</dbReference>
<dbReference type="PANTHER" id="PTHR14003">
    <property type="entry name" value="TRANSCRIPTIONAL REPRESSOR PROTEIN YY"/>
    <property type="match status" value="1"/>
</dbReference>
<protein>
    <recommendedName>
        <fullName evidence="8">C2H2-type domain-containing protein</fullName>
    </recommendedName>
</protein>